<dbReference type="PANTHER" id="PTHR35902:SF3">
    <property type="entry name" value="NPCBM-ASSOCIATED, NEW3 DOMAIN OF ALPHA-GALACTOSIDASE"/>
    <property type="match status" value="1"/>
</dbReference>
<evidence type="ECO:0008006" key="4">
    <source>
        <dbReference type="Google" id="ProtNLM"/>
    </source>
</evidence>
<evidence type="ECO:0000313" key="3">
    <source>
        <dbReference type="Proteomes" id="UP001303587"/>
    </source>
</evidence>
<dbReference type="GeneID" id="89230309"/>
<feature type="transmembrane region" description="Helical" evidence="1">
    <location>
        <begin position="411"/>
        <end position="428"/>
    </location>
</feature>
<keyword evidence="1" id="KW-0812">Transmembrane</keyword>
<dbReference type="PANTHER" id="PTHR35902">
    <property type="entry name" value="S-LAYER DOMAIN-LIKE PROTEIN-RELATED"/>
    <property type="match status" value="1"/>
</dbReference>
<protein>
    <recommendedName>
        <fullName evidence="4">S-layer protein</fullName>
    </recommendedName>
</protein>
<reference evidence="2 3" key="1">
    <citation type="submission" date="2023-07" db="EMBL/GenBank/DDBJ databases">
        <title>Closed genoem sequence of Methanosarcinaceae archaeon Ac7.</title>
        <authorList>
            <person name="Poehlein A."/>
            <person name="Protasov E."/>
            <person name="Platt K."/>
            <person name="Reeh H."/>
            <person name="Daniel R."/>
            <person name="Brune A."/>
        </authorList>
    </citation>
    <scope>NUCLEOTIDE SEQUENCE [LARGE SCALE GENOMIC DNA]</scope>
    <source>
        <strain evidence="2 3">Ac7</strain>
    </source>
</reference>
<dbReference type="AlphaFoldDB" id="A0AA96VCH7"/>
<accession>A0AA96VCH7</accession>
<dbReference type="RefSeq" id="WP_338102008.1">
    <property type="nucleotide sequence ID" value="NZ_CP131060.1"/>
</dbReference>
<keyword evidence="3" id="KW-1185">Reference proteome</keyword>
<evidence type="ECO:0000256" key="1">
    <source>
        <dbReference type="SAM" id="Phobius"/>
    </source>
</evidence>
<dbReference type="EMBL" id="CP131060">
    <property type="protein sequence ID" value="WNY25651.1"/>
    <property type="molecule type" value="Genomic_DNA"/>
</dbReference>
<name>A0AA96VCH7_9EURY</name>
<keyword evidence="1" id="KW-0472">Membrane</keyword>
<gene>
    <name evidence="2" type="ORF">MsAc7_12040</name>
</gene>
<keyword evidence="1" id="KW-1133">Transmembrane helix</keyword>
<evidence type="ECO:0000313" key="2">
    <source>
        <dbReference type="EMBL" id="WNY25651.1"/>
    </source>
</evidence>
<organism evidence="2 3">
    <name type="scientific">Methanolapillus millepedarum</name>
    <dbReference type="NCBI Taxonomy" id="3028296"/>
    <lineage>
        <taxon>Archaea</taxon>
        <taxon>Methanobacteriati</taxon>
        <taxon>Methanobacteriota</taxon>
        <taxon>Stenosarchaea group</taxon>
        <taxon>Methanomicrobia</taxon>
        <taxon>Methanosarcinales</taxon>
        <taxon>Methanosarcinaceae</taxon>
        <taxon>Methanolapillus</taxon>
    </lineage>
</organism>
<proteinExistence type="predicted"/>
<sequence length="442" mass="48310">MIENDENSSNKTVKKPAKNKLPKGMRWFAVAVFVLILLSPMASAASSAYSFLPVMESDTVDYYQGYGEPALSASLVGNQEIGKGKSATLQFAIANKGTLRQVKSIEYVGSAGSVSTHTIDELYDITIIPTDAGATYTSAYPISGTNGSTAVILQSDLLTFTKSSMYFDALNQVASAERQIEAGRVNAQAININMSCDSPYIEVLTGSDYVYLASLQSGAYDMVSAPIRISPNTPAGTYYINMTINYQYPDNARMFKFNSSTLSTSFIYSDKYIQEYKTETVNLQIPFVVKSSPVFEITEINGTLQNGTTNTIAVTYTNVGDKTAYDAECKIDMMYPLSSTRNKGLLGDVAPGESVTINYPIKADAKAVPKVYGINSDIRYYDENGDLQISPSIKMNIEMAERVTFLTLKNIIIGVVILFVGAMAYDFYKKKGPKGKENNKIQ</sequence>
<dbReference type="Proteomes" id="UP001303587">
    <property type="component" value="Chromosome"/>
</dbReference>